<dbReference type="GO" id="GO:0009986">
    <property type="term" value="C:cell surface"/>
    <property type="evidence" value="ECO:0007669"/>
    <property type="project" value="UniProtKB-SubCell"/>
</dbReference>
<evidence type="ECO:0000313" key="5">
    <source>
        <dbReference type="Proteomes" id="UP000293142"/>
    </source>
</evidence>
<evidence type="ECO:0000313" key="4">
    <source>
        <dbReference type="EMBL" id="TBL80230.1"/>
    </source>
</evidence>
<accession>A0A4Q9DYA8</accession>
<reference evidence="4 5" key="1">
    <citation type="submission" date="2019-02" db="EMBL/GenBank/DDBJ databases">
        <title>Paenibacillus sp. nov., isolated from surface-sterilized tissue of Thalictrum simplex L.</title>
        <authorList>
            <person name="Tuo L."/>
        </authorList>
    </citation>
    <scope>NUCLEOTIDE SEQUENCE [LARGE SCALE GENOMIC DNA]</scope>
    <source>
        <strain evidence="4 5">N2SHLJ1</strain>
    </source>
</reference>
<name>A0A4Q9DYA8_9BACL</name>
<keyword evidence="3" id="KW-0812">Transmembrane</keyword>
<dbReference type="InterPro" id="IPR012902">
    <property type="entry name" value="N_methyl_site"/>
</dbReference>
<gene>
    <name evidence="4" type="ORF">EYB31_07375</name>
</gene>
<comment type="caution">
    <text evidence="4">The sequence shown here is derived from an EMBL/GenBank/DDBJ whole genome shotgun (WGS) entry which is preliminary data.</text>
</comment>
<proteinExistence type="predicted"/>
<protein>
    <recommendedName>
        <fullName evidence="6">Prepilin-type N-terminal cleavage/methylation domain-containing protein</fullName>
    </recommendedName>
</protein>
<evidence type="ECO:0000256" key="1">
    <source>
        <dbReference type="ARBA" id="ARBA00004241"/>
    </source>
</evidence>
<keyword evidence="2" id="KW-0178">Competence</keyword>
<dbReference type="EMBL" id="SIRE01000005">
    <property type="protein sequence ID" value="TBL80230.1"/>
    <property type="molecule type" value="Genomic_DNA"/>
</dbReference>
<dbReference type="PROSITE" id="PS00409">
    <property type="entry name" value="PROKAR_NTER_METHYL"/>
    <property type="match status" value="1"/>
</dbReference>
<keyword evidence="3" id="KW-0472">Membrane</keyword>
<dbReference type="Proteomes" id="UP000293142">
    <property type="component" value="Unassembled WGS sequence"/>
</dbReference>
<keyword evidence="5" id="KW-1185">Reference proteome</keyword>
<feature type="transmembrane region" description="Helical" evidence="3">
    <location>
        <begin position="14"/>
        <end position="37"/>
    </location>
</feature>
<dbReference type="GO" id="GO:0030420">
    <property type="term" value="P:establishment of competence for transformation"/>
    <property type="evidence" value="ECO:0007669"/>
    <property type="project" value="UniProtKB-KW"/>
</dbReference>
<evidence type="ECO:0008006" key="6">
    <source>
        <dbReference type="Google" id="ProtNLM"/>
    </source>
</evidence>
<dbReference type="AlphaFoldDB" id="A0A4Q9DYA8"/>
<evidence type="ECO:0000256" key="3">
    <source>
        <dbReference type="SAM" id="Phobius"/>
    </source>
</evidence>
<keyword evidence="3" id="KW-1133">Transmembrane helix</keyword>
<evidence type="ECO:0000256" key="2">
    <source>
        <dbReference type="ARBA" id="ARBA00023287"/>
    </source>
</evidence>
<comment type="subcellular location">
    <subcellularLocation>
        <location evidence="1">Cell surface</location>
    </subcellularLocation>
</comment>
<dbReference type="Pfam" id="PF07963">
    <property type="entry name" value="N_methyl"/>
    <property type="match status" value="1"/>
</dbReference>
<sequence>MGGMRRMASNEKGISLVEVMAAVTLTAIIIGVAIMLFNSVNLEWNATVNKFTDDSRIRLTTNALTKYLSDANAGYRTNNELRFTTYADGAAKKKSLYLNGANLYLYDFNSANLTDNVSIGSPGVYTNGVLLAGGVNSIKFMNNTGTAEIANPNTYSAGSLVKLDISFQTARTTVTGKSNKDIVKSMTFKLLQI</sequence>
<organism evidence="4 5">
    <name type="scientific">Paenibacillus thalictri</name>
    <dbReference type="NCBI Taxonomy" id="2527873"/>
    <lineage>
        <taxon>Bacteria</taxon>
        <taxon>Bacillati</taxon>
        <taxon>Bacillota</taxon>
        <taxon>Bacilli</taxon>
        <taxon>Bacillales</taxon>
        <taxon>Paenibacillaceae</taxon>
        <taxon>Paenibacillus</taxon>
    </lineage>
</organism>